<proteinExistence type="predicted"/>
<gene>
    <name evidence="1" type="ORF">C8N30_1003</name>
</gene>
<evidence type="ECO:0000313" key="2">
    <source>
        <dbReference type="Proteomes" id="UP000284407"/>
    </source>
</evidence>
<keyword evidence="2" id="KW-1185">Reference proteome</keyword>
<organism evidence="1 2">
    <name type="scientific">Sulfitobacter guttiformis</name>
    <dbReference type="NCBI Taxonomy" id="74349"/>
    <lineage>
        <taxon>Bacteria</taxon>
        <taxon>Pseudomonadati</taxon>
        <taxon>Pseudomonadota</taxon>
        <taxon>Alphaproteobacteria</taxon>
        <taxon>Rhodobacterales</taxon>
        <taxon>Roseobacteraceae</taxon>
        <taxon>Sulfitobacter</taxon>
    </lineage>
</organism>
<name>A0A420DQ48_9RHOB</name>
<accession>A0A420DQ48</accession>
<protein>
    <submittedName>
        <fullName evidence="1">Uncharacterized protein</fullName>
    </submittedName>
</protein>
<evidence type="ECO:0000313" key="1">
    <source>
        <dbReference type="EMBL" id="RKE96444.1"/>
    </source>
</evidence>
<dbReference type="Proteomes" id="UP000284407">
    <property type="component" value="Unassembled WGS sequence"/>
</dbReference>
<dbReference type="STRING" id="1443111.Z949_3002"/>
<dbReference type="EMBL" id="RAQK01000001">
    <property type="protein sequence ID" value="RKE96444.1"/>
    <property type="molecule type" value="Genomic_DNA"/>
</dbReference>
<dbReference type="AlphaFoldDB" id="A0A420DQ48"/>
<comment type="caution">
    <text evidence="1">The sequence shown here is derived from an EMBL/GenBank/DDBJ whole genome shotgun (WGS) entry which is preliminary data.</text>
</comment>
<sequence>MPQRQALVPAFMQVYASLMMRINHIGTRHVLLAFLTLALLSLPFAHRAGAAPMTSQMTQFLAMGGEPSDLCGDRDIHLAGGCESCRIVGEMLLPLPTQSKMPSSPPVRMFVHQCSQPVLSQPKPYISPPVRAPPSA</sequence>
<reference evidence="1 2" key="1">
    <citation type="submission" date="2018-09" db="EMBL/GenBank/DDBJ databases">
        <title>Genomic Encyclopedia of Archaeal and Bacterial Type Strains, Phase II (KMG-II): from individual species to whole genera.</title>
        <authorList>
            <person name="Goeker M."/>
        </authorList>
    </citation>
    <scope>NUCLEOTIDE SEQUENCE [LARGE SCALE GENOMIC DNA]</scope>
    <source>
        <strain evidence="1 2">DSM 11458</strain>
    </source>
</reference>